<name>A0A1J9QES4_9EURO</name>
<dbReference type="EMBL" id="LGRN01000278">
    <property type="protein sequence ID" value="OJD13685.1"/>
    <property type="molecule type" value="Genomic_DNA"/>
</dbReference>
<evidence type="ECO:0000313" key="2">
    <source>
        <dbReference type="Proteomes" id="UP000182235"/>
    </source>
</evidence>
<reference evidence="1 2" key="1">
    <citation type="submission" date="2015-07" db="EMBL/GenBank/DDBJ databases">
        <title>Emmonsia species relationships and genome sequence.</title>
        <authorList>
            <consortium name="The Broad Institute Genomics Platform"/>
            <person name="Cuomo C.A."/>
            <person name="Munoz J.F."/>
            <person name="Imamovic A."/>
            <person name="Priest M.E."/>
            <person name="Young S."/>
            <person name="Clay O.K."/>
            <person name="McEwen J.G."/>
        </authorList>
    </citation>
    <scope>NUCLEOTIDE SEQUENCE [LARGE SCALE GENOMIC DNA]</scope>
    <source>
        <strain evidence="1 2">UAMH 9510</strain>
    </source>
</reference>
<dbReference type="AlphaFoldDB" id="A0A1J9QES4"/>
<keyword evidence="2" id="KW-1185">Reference proteome</keyword>
<protein>
    <submittedName>
        <fullName evidence="1">Uncharacterized protein</fullName>
    </submittedName>
</protein>
<gene>
    <name evidence="1" type="ORF">AJ78_05884</name>
</gene>
<sequence length="58" mass="6584">MSHRFSLNFPARLSLAPVDVSDSVFRFGSIGFAQSGRIFNVRRVKPASQTMTPERREK</sequence>
<accession>A0A1J9QES4</accession>
<organism evidence="1 2">
    <name type="scientific">Emergomyces pasteurianus Ep9510</name>
    <dbReference type="NCBI Taxonomy" id="1447872"/>
    <lineage>
        <taxon>Eukaryota</taxon>
        <taxon>Fungi</taxon>
        <taxon>Dikarya</taxon>
        <taxon>Ascomycota</taxon>
        <taxon>Pezizomycotina</taxon>
        <taxon>Eurotiomycetes</taxon>
        <taxon>Eurotiomycetidae</taxon>
        <taxon>Onygenales</taxon>
        <taxon>Ajellomycetaceae</taxon>
        <taxon>Emergomyces</taxon>
    </lineage>
</organism>
<feature type="non-terminal residue" evidence="1">
    <location>
        <position position="58"/>
    </location>
</feature>
<evidence type="ECO:0000313" key="1">
    <source>
        <dbReference type="EMBL" id="OJD13685.1"/>
    </source>
</evidence>
<dbReference type="VEuPathDB" id="FungiDB:AJ78_05884"/>
<dbReference type="Proteomes" id="UP000182235">
    <property type="component" value="Unassembled WGS sequence"/>
</dbReference>
<proteinExistence type="predicted"/>
<comment type="caution">
    <text evidence="1">The sequence shown here is derived from an EMBL/GenBank/DDBJ whole genome shotgun (WGS) entry which is preliminary data.</text>
</comment>